<comment type="caution">
    <text evidence="2">The sequence shown here is derived from an EMBL/GenBank/DDBJ whole genome shotgun (WGS) entry which is preliminary data.</text>
</comment>
<evidence type="ECO:0000313" key="2">
    <source>
        <dbReference type="EMBL" id="KAF0923517.1"/>
    </source>
</evidence>
<dbReference type="Proteomes" id="UP000479710">
    <property type="component" value="Unassembled WGS sequence"/>
</dbReference>
<gene>
    <name evidence="2" type="ORF">E2562_006401</name>
</gene>
<proteinExistence type="predicted"/>
<protein>
    <submittedName>
        <fullName evidence="2">Uncharacterized protein</fullName>
    </submittedName>
</protein>
<dbReference type="AlphaFoldDB" id="A0A6G1EFJ3"/>
<keyword evidence="3" id="KW-1185">Reference proteome</keyword>
<reference evidence="2 3" key="1">
    <citation type="submission" date="2019-11" db="EMBL/GenBank/DDBJ databases">
        <title>Whole genome sequence of Oryza granulata.</title>
        <authorList>
            <person name="Li W."/>
        </authorList>
    </citation>
    <scope>NUCLEOTIDE SEQUENCE [LARGE SCALE GENOMIC DNA]</scope>
    <source>
        <strain evidence="3">cv. Menghai</strain>
        <tissue evidence="2">Leaf</tissue>
    </source>
</reference>
<feature type="coiled-coil region" evidence="1">
    <location>
        <begin position="45"/>
        <end position="81"/>
    </location>
</feature>
<organism evidence="2 3">
    <name type="scientific">Oryza meyeriana var. granulata</name>
    <dbReference type="NCBI Taxonomy" id="110450"/>
    <lineage>
        <taxon>Eukaryota</taxon>
        <taxon>Viridiplantae</taxon>
        <taxon>Streptophyta</taxon>
        <taxon>Embryophyta</taxon>
        <taxon>Tracheophyta</taxon>
        <taxon>Spermatophyta</taxon>
        <taxon>Magnoliopsida</taxon>
        <taxon>Liliopsida</taxon>
        <taxon>Poales</taxon>
        <taxon>Poaceae</taxon>
        <taxon>BOP clade</taxon>
        <taxon>Oryzoideae</taxon>
        <taxon>Oryzeae</taxon>
        <taxon>Oryzinae</taxon>
        <taxon>Oryza</taxon>
        <taxon>Oryza meyeriana</taxon>
    </lineage>
</organism>
<evidence type="ECO:0000313" key="3">
    <source>
        <dbReference type="Proteomes" id="UP000479710"/>
    </source>
</evidence>
<evidence type="ECO:0000256" key="1">
    <source>
        <dbReference type="SAM" id="Coils"/>
    </source>
</evidence>
<accession>A0A6G1EFJ3</accession>
<name>A0A6G1EFJ3_9ORYZ</name>
<keyword evidence="1" id="KW-0175">Coiled coil</keyword>
<sequence length="110" mass="12851">MPMRNRSLWDTYKARYHNDAYGTNKLCNGGVVPRNTNFTKKVVSEAQLKAKNEELTNQLKVKLAEEEQHKVERAKEEQRKATWFPCANQELQEAIILPDKFLQFSIGKRL</sequence>
<dbReference type="EMBL" id="SPHZ02000003">
    <property type="protein sequence ID" value="KAF0923517.1"/>
    <property type="molecule type" value="Genomic_DNA"/>
</dbReference>